<dbReference type="Pfam" id="PF02522">
    <property type="entry name" value="Antibiotic_NAT"/>
    <property type="match status" value="1"/>
</dbReference>
<organism evidence="5 6">
    <name type="scientific">Listeria grayi</name>
    <name type="common">Listeria murrayi</name>
    <dbReference type="NCBI Taxonomy" id="1641"/>
    <lineage>
        <taxon>Bacteria</taxon>
        <taxon>Bacillati</taxon>
        <taxon>Bacillota</taxon>
        <taxon>Bacilli</taxon>
        <taxon>Bacillales</taxon>
        <taxon>Listeriaceae</taxon>
        <taxon>Listeria</taxon>
    </lineage>
</organism>
<dbReference type="EC" id="2.3.1.-" evidence="4"/>
<dbReference type="GO" id="GO:0046353">
    <property type="term" value="F:aminoglycoside 3-N-acetyltransferase activity"/>
    <property type="evidence" value="ECO:0007669"/>
    <property type="project" value="UniProtKB-EC"/>
</dbReference>
<evidence type="ECO:0000256" key="3">
    <source>
        <dbReference type="ARBA" id="ARBA00023315"/>
    </source>
</evidence>
<dbReference type="EMBL" id="UGPG01000001">
    <property type="protein sequence ID" value="STY43010.1"/>
    <property type="molecule type" value="Genomic_DNA"/>
</dbReference>
<dbReference type="AlphaFoldDB" id="A0A378M9H4"/>
<dbReference type="InterPro" id="IPR003679">
    <property type="entry name" value="Amioglycoside_AcTrfase"/>
</dbReference>
<dbReference type="SUPFAM" id="SSF110710">
    <property type="entry name" value="TTHA0583/YokD-like"/>
    <property type="match status" value="1"/>
</dbReference>
<name>A0A378M9H4_LISGR</name>
<evidence type="ECO:0000313" key="6">
    <source>
        <dbReference type="Proteomes" id="UP000254879"/>
    </source>
</evidence>
<evidence type="ECO:0000256" key="1">
    <source>
        <dbReference type="ARBA" id="ARBA00006383"/>
    </source>
</evidence>
<keyword evidence="4" id="KW-0046">Antibiotic resistance</keyword>
<accession>A0A378M9H4</accession>
<dbReference type="InterPro" id="IPR028345">
    <property type="entry name" value="Antibiotic_NAT-like"/>
</dbReference>
<keyword evidence="3 4" id="KW-0012">Acyltransferase</keyword>
<dbReference type="PANTHER" id="PTHR11104">
    <property type="entry name" value="AMINOGLYCOSIDE N3-ACETYLTRANSFERASE"/>
    <property type="match status" value="1"/>
</dbReference>
<dbReference type="GO" id="GO:0046677">
    <property type="term" value="P:response to antibiotic"/>
    <property type="evidence" value="ECO:0007669"/>
    <property type="project" value="UniProtKB-KW"/>
</dbReference>
<comment type="similarity">
    <text evidence="1 4">Belongs to the antibiotic N-acetyltransferase family.</text>
</comment>
<evidence type="ECO:0000256" key="2">
    <source>
        <dbReference type="ARBA" id="ARBA00022679"/>
    </source>
</evidence>
<sequence length="273" mass="31156">MGEKMAVWRSKKPYTKDLLVQGLRKLGVRNGDTLIFHSAMGQAGWVCGGAVTFIEALQESVGTEGNLVMPSQTENLSDPSTWQNPPVPEEWWETIRQEMPPFHKAKTPCYRMGVIHETFRSFPDVVRSSHPLHSFVAWGSKKEWLVADHSLGHGFGEQSPLAKLYQLRTKILLLGVDNDNNTSLHLAEERAGTAKIVVRRAPVSRQKVTQWAEFEEPDYDSDRFLEIGTAYERATQYHKQRFAGAPCKLYEMRELIDFAVDYLQKKDSDPYEK</sequence>
<dbReference type="PANTHER" id="PTHR11104:SF0">
    <property type="entry name" value="SPBETA PROPHAGE-DERIVED AMINOGLYCOSIDE N(3')-ACETYLTRANSFERASE-LIKE PROTEIN YOKD"/>
    <property type="match status" value="1"/>
</dbReference>
<gene>
    <name evidence="5" type="primary">yokD</name>
    <name evidence="5" type="ORF">NCTC10815_00266</name>
</gene>
<keyword evidence="2 4" id="KW-0808">Transferase</keyword>
<evidence type="ECO:0000256" key="4">
    <source>
        <dbReference type="RuleBase" id="RU365031"/>
    </source>
</evidence>
<protein>
    <recommendedName>
        <fullName evidence="4">Aminoglycoside N(3)-acetyltransferase</fullName>
        <ecNumber evidence="4">2.3.1.-</ecNumber>
    </recommendedName>
</protein>
<comment type="catalytic activity">
    <reaction evidence="4">
        <text>a 2-deoxystreptamine antibiotic + acetyl-CoA = an N(3)-acetyl-2-deoxystreptamine antibiotic + CoA + H(+)</text>
        <dbReference type="Rhea" id="RHEA:12665"/>
        <dbReference type="ChEBI" id="CHEBI:15378"/>
        <dbReference type="ChEBI" id="CHEBI:57287"/>
        <dbReference type="ChEBI" id="CHEBI:57288"/>
        <dbReference type="ChEBI" id="CHEBI:57921"/>
        <dbReference type="ChEBI" id="CHEBI:77452"/>
        <dbReference type="EC" id="2.3.1.81"/>
    </reaction>
</comment>
<dbReference type="RefSeq" id="WP_115345531.1">
    <property type="nucleotide sequence ID" value="NZ_UGPG01000001.1"/>
</dbReference>
<evidence type="ECO:0000313" key="5">
    <source>
        <dbReference type="EMBL" id="STY43010.1"/>
    </source>
</evidence>
<proteinExistence type="inferred from homology"/>
<reference evidence="5 6" key="1">
    <citation type="submission" date="2018-06" db="EMBL/GenBank/DDBJ databases">
        <authorList>
            <consortium name="Pathogen Informatics"/>
            <person name="Doyle S."/>
        </authorList>
    </citation>
    <scope>NUCLEOTIDE SEQUENCE [LARGE SCALE GENOMIC DNA]</scope>
    <source>
        <strain evidence="6">NCTC 10815</strain>
    </source>
</reference>
<dbReference type="Proteomes" id="UP000254879">
    <property type="component" value="Unassembled WGS sequence"/>
</dbReference>